<evidence type="ECO:0000313" key="11">
    <source>
        <dbReference type="Proteomes" id="UP000218899"/>
    </source>
</evidence>
<dbReference type="EMBL" id="AP014936">
    <property type="protein sequence ID" value="BAU48813.1"/>
    <property type="molecule type" value="Genomic_DNA"/>
</dbReference>
<keyword evidence="3" id="KW-0249">Electron transport</keyword>
<evidence type="ECO:0000313" key="10">
    <source>
        <dbReference type="EMBL" id="BAU48813.1"/>
    </source>
</evidence>
<organism evidence="10 11">
    <name type="scientific">Sulfurifustis variabilis</name>
    <dbReference type="NCBI Taxonomy" id="1675686"/>
    <lineage>
        <taxon>Bacteria</taxon>
        <taxon>Pseudomonadati</taxon>
        <taxon>Pseudomonadota</taxon>
        <taxon>Gammaproteobacteria</taxon>
        <taxon>Acidiferrobacterales</taxon>
        <taxon>Acidiferrobacteraceae</taxon>
        <taxon>Sulfurifustis</taxon>
    </lineage>
</organism>
<dbReference type="PRINTS" id="PR00421">
    <property type="entry name" value="THIOREDOXIN"/>
</dbReference>
<evidence type="ECO:0000256" key="6">
    <source>
        <dbReference type="PIRNR" id="PIRNR000077"/>
    </source>
</evidence>
<comment type="similarity">
    <text evidence="1 6">Belongs to the thioredoxin family.</text>
</comment>
<keyword evidence="2" id="KW-0813">Transport</keyword>
<dbReference type="PANTHER" id="PTHR45663:SF11">
    <property type="entry name" value="GEO12009P1"/>
    <property type="match status" value="1"/>
</dbReference>
<reference evidence="10 11" key="1">
    <citation type="submission" date="2015-08" db="EMBL/GenBank/DDBJ databases">
        <title>Complete genome sequence of Sulfurifustis variabilis.</title>
        <authorList>
            <person name="Miura A."/>
            <person name="Kojima H."/>
            <person name="Fukui M."/>
        </authorList>
    </citation>
    <scope>NUCLEOTIDE SEQUENCE [LARGE SCALE GENOMIC DNA]</scope>
    <source>
        <strain evidence="11">skN76</strain>
    </source>
</reference>
<feature type="domain" description="Thioredoxin" evidence="9">
    <location>
        <begin position="1"/>
        <end position="112"/>
    </location>
</feature>
<evidence type="ECO:0000256" key="4">
    <source>
        <dbReference type="ARBA" id="ARBA00023157"/>
    </source>
</evidence>
<protein>
    <recommendedName>
        <fullName evidence="6">Thioredoxin</fullName>
    </recommendedName>
</protein>
<feature type="site" description="Deprotonates C-terminal active site Cys" evidence="7">
    <location>
        <position position="30"/>
    </location>
</feature>
<dbReference type="Pfam" id="PF00085">
    <property type="entry name" value="Thioredoxin"/>
    <property type="match status" value="1"/>
</dbReference>
<evidence type="ECO:0000256" key="3">
    <source>
        <dbReference type="ARBA" id="ARBA00022982"/>
    </source>
</evidence>
<evidence type="ECO:0000259" key="9">
    <source>
        <dbReference type="PROSITE" id="PS51352"/>
    </source>
</evidence>
<feature type="site" description="Contributes to redox potential value" evidence="7">
    <location>
        <position position="38"/>
    </location>
</feature>
<feature type="site" description="Contributes to redox potential value" evidence="7">
    <location>
        <position position="37"/>
    </location>
</feature>
<keyword evidence="4 8" id="KW-1015">Disulfide bond</keyword>
<dbReference type="CDD" id="cd02947">
    <property type="entry name" value="TRX_family"/>
    <property type="match status" value="1"/>
</dbReference>
<dbReference type="InterPro" id="IPR013766">
    <property type="entry name" value="Thioredoxin_domain"/>
</dbReference>
<evidence type="ECO:0000256" key="1">
    <source>
        <dbReference type="ARBA" id="ARBA00008987"/>
    </source>
</evidence>
<dbReference type="GO" id="GO:0005737">
    <property type="term" value="C:cytoplasm"/>
    <property type="evidence" value="ECO:0007669"/>
    <property type="project" value="TreeGrafter"/>
</dbReference>
<dbReference type="PANTHER" id="PTHR45663">
    <property type="entry name" value="GEO12009P1"/>
    <property type="match status" value="1"/>
</dbReference>
<evidence type="ECO:0000256" key="2">
    <source>
        <dbReference type="ARBA" id="ARBA00022448"/>
    </source>
</evidence>
<sequence length="114" mass="12725">MSSPLIFDVTEADFERLVLEASHAALVAVDFWADWCPPCRALTPVLERVVPDYAGRVRLAKVEADENMRLAGRYRLRGFPTVILFGKGLEIDRFSSARAEGFVRAFLDARLAPA</sequence>
<dbReference type="OrthoDB" id="9790390at2"/>
<accession>A0A1B4V5J8</accession>
<gene>
    <name evidence="10" type="ORF">SVA_2263</name>
</gene>
<dbReference type="GO" id="GO:0015035">
    <property type="term" value="F:protein-disulfide reductase activity"/>
    <property type="evidence" value="ECO:0007669"/>
    <property type="project" value="InterPro"/>
</dbReference>
<dbReference type="SUPFAM" id="SSF52833">
    <property type="entry name" value="Thioredoxin-like"/>
    <property type="match status" value="1"/>
</dbReference>
<dbReference type="PIRSF" id="PIRSF000077">
    <property type="entry name" value="Thioredoxin"/>
    <property type="match status" value="1"/>
</dbReference>
<evidence type="ECO:0000256" key="8">
    <source>
        <dbReference type="PIRSR" id="PIRSR000077-4"/>
    </source>
</evidence>
<proteinExistence type="inferred from homology"/>
<evidence type="ECO:0000256" key="5">
    <source>
        <dbReference type="ARBA" id="ARBA00023284"/>
    </source>
</evidence>
<dbReference type="AlphaFoldDB" id="A0A1B4V5J8"/>
<dbReference type="Proteomes" id="UP000218899">
    <property type="component" value="Chromosome"/>
</dbReference>
<feature type="active site" description="Nucleophile" evidence="7">
    <location>
        <position position="36"/>
    </location>
</feature>
<dbReference type="InterPro" id="IPR005746">
    <property type="entry name" value="Thioredoxin"/>
</dbReference>
<dbReference type="RefSeq" id="WP_096461291.1">
    <property type="nucleotide sequence ID" value="NZ_AP014936.1"/>
</dbReference>
<dbReference type="InterPro" id="IPR036249">
    <property type="entry name" value="Thioredoxin-like_sf"/>
</dbReference>
<name>A0A1B4V5J8_9GAMM</name>
<dbReference type="Gene3D" id="3.40.30.10">
    <property type="entry name" value="Glutaredoxin"/>
    <property type="match status" value="1"/>
</dbReference>
<feature type="active site" description="Nucleophile" evidence="7">
    <location>
        <position position="39"/>
    </location>
</feature>
<dbReference type="KEGG" id="sva:SVA_2263"/>
<keyword evidence="5 8" id="KW-0676">Redox-active center</keyword>
<evidence type="ECO:0000256" key="7">
    <source>
        <dbReference type="PIRSR" id="PIRSR000077-1"/>
    </source>
</evidence>
<dbReference type="PROSITE" id="PS51352">
    <property type="entry name" value="THIOREDOXIN_2"/>
    <property type="match status" value="1"/>
</dbReference>
<feature type="disulfide bond" description="Redox-active" evidence="8">
    <location>
        <begin position="36"/>
        <end position="39"/>
    </location>
</feature>
<keyword evidence="11" id="KW-1185">Reference proteome</keyword>